<dbReference type="RefSeq" id="WP_369337866.1">
    <property type="nucleotide sequence ID" value="NZ_JBFYGN010000006.1"/>
</dbReference>
<dbReference type="PANTHER" id="PTHR32114">
    <property type="entry name" value="ABC TRANSPORTER ABCH.3"/>
    <property type="match status" value="1"/>
</dbReference>
<dbReference type="Proteomes" id="UP001561046">
    <property type="component" value="Unassembled WGS sequence"/>
</dbReference>
<protein>
    <submittedName>
        <fullName evidence="4">SbcC/MukB-like Walker B domain-containing protein</fullName>
    </submittedName>
</protein>
<dbReference type="InterPro" id="IPR038729">
    <property type="entry name" value="Rad50/SbcC_AAA"/>
</dbReference>
<dbReference type="EMBL" id="JBFYGN010000006">
    <property type="protein sequence ID" value="MEX8192665.1"/>
    <property type="molecule type" value="Genomic_DNA"/>
</dbReference>
<evidence type="ECO:0000313" key="5">
    <source>
        <dbReference type="Proteomes" id="UP001561046"/>
    </source>
</evidence>
<dbReference type="Pfam" id="PF13558">
    <property type="entry name" value="SbcC_Walker_B"/>
    <property type="match status" value="1"/>
</dbReference>
<sequence>MKILKLRLKNLNSLKGEWSIDFGAAPFADNSLFAITGPTGAGKSTLLDAICLALYHQTPRLASISAGSNDLMTRHTADCLAEVEFEVKGSRYRAFWSQRRARDKASGALQAPKVELARVADGQILSSHSGDKLKQMAQITGLDFARFTRSMLLAQGGFAAFLQASANERAELLEELTGTDIYGQISQAVFEQARDARQALEKNQAQADGMQLLAEAERAQLQAEAEQLQTALAGLHTRHAALQTLQRWQEQSAQAAQAQAQASDAQTQAQQALQAAAPELQRLQAHGPAQAIRPAHERWQQARAACDAGRQQLQLLQSASQQARLAQWQYHRHAQDLAEQAEQQAEQQLQALQTQQTQLAQWQQTHAAHAVLGEHLSGWREKLEQRQHTREQLQRGQDELQQNQGRLEQLQHRLDAQARQVQQAGAVLLQAETAAQQALQAQQQRLTPHGGSLAQLRAHWQQAQQHLHGWQRLHAHARLRQPMEDSRAQLSAALQATAGRIEQQQTELLALRAQYKAQKEKVADKQQLLAQEQRIQSLEAQRQALRPGEACPLCGSHEHPALAAYAAIDQSATAAALQQAQALLEALQRQGEQLGADQAASRSQHGSQQTQLEAVSTQIAEWQAAWAALCQAAPEPVADAAWQQPDVLARAQQAQEQRLATLQQVLDAAEAGERTGQAAKDEAHGARQAQQQALHQQERLQQSLHESTAQQQRLAAALQGLQSDAASLHAALQAAVAQAGHSVPEAADAAVWLQARQQDWQAWQSQLARLQALAQQLELQRHQCAQTTQQAREWQRRGAELEPVDAGAGHEAPVRPATLADCTVQVQRSTQQLAGLQGQARQAQDMLTGLEQALMHAQAAWEAALQASPFADAAAFARALLPAAEQQRLAELGDRLQQAVHSSAALLAEATQRLQRLQDQALTAETPETIGAQLQALEAERSAATEHLGAQRARLDDDARRRAGQQDLLRQIAEQQRDSELWQRLDGLIGSARGDKFRKFAQGLTLDHLLHLANRHLTRLHGRYLLRRKPTGELELDIVDGWQAEVARDTRTLSGGEAFLVSLALALALSDLVSSKTSIDSLFLDEGFGTLDGDTLETALAALDALNASGKMIGIISHVEALKERIPAQIRVEKGAGVGYSRLVL</sequence>
<feature type="domain" description="Rad50/SbcC-type AAA" evidence="3">
    <location>
        <begin position="5"/>
        <end position="233"/>
    </location>
</feature>
<dbReference type="InterPro" id="IPR027417">
    <property type="entry name" value="P-loop_NTPase"/>
</dbReference>
<dbReference type="Gene3D" id="3.40.50.300">
    <property type="entry name" value="P-loop containing nucleotide triphosphate hydrolases"/>
    <property type="match status" value="2"/>
</dbReference>
<accession>A0ABV3ZTI7</accession>
<name>A0ABV3ZTI7_9BURK</name>
<organism evidence="4 5">
    <name type="scientific">Comamonas guangdongensis</name>
    <dbReference type="NCBI Taxonomy" id="510515"/>
    <lineage>
        <taxon>Bacteria</taxon>
        <taxon>Pseudomonadati</taxon>
        <taxon>Pseudomonadota</taxon>
        <taxon>Betaproteobacteria</taxon>
        <taxon>Burkholderiales</taxon>
        <taxon>Comamonadaceae</taxon>
        <taxon>Comamonas</taxon>
    </lineage>
</organism>
<dbReference type="PANTHER" id="PTHR32114:SF2">
    <property type="entry name" value="ABC TRANSPORTER ABCH.3"/>
    <property type="match status" value="1"/>
</dbReference>
<feature type="coiled-coil region" evidence="1">
    <location>
        <begin position="760"/>
        <end position="797"/>
    </location>
</feature>
<feature type="compositionally biased region" description="Low complexity" evidence="2">
    <location>
        <begin position="686"/>
        <end position="702"/>
    </location>
</feature>
<keyword evidence="5" id="KW-1185">Reference proteome</keyword>
<keyword evidence="1" id="KW-0175">Coiled coil</keyword>
<evidence type="ECO:0000256" key="2">
    <source>
        <dbReference type="SAM" id="MobiDB-lite"/>
    </source>
</evidence>
<feature type="region of interest" description="Disordered" evidence="2">
    <location>
        <begin position="671"/>
        <end position="708"/>
    </location>
</feature>
<evidence type="ECO:0000256" key="1">
    <source>
        <dbReference type="SAM" id="Coils"/>
    </source>
</evidence>
<feature type="coiled-coil region" evidence="1">
    <location>
        <begin position="826"/>
        <end position="860"/>
    </location>
</feature>
<feature type="coiled-coil region" evidence="1">
    <location>
        <begin position="202"/>
        <end position="275"/>
    </location>
</feature>
<comment type="caution">
    <text evidence="4">The sequence shown here is derived from an EMBL/GenBank/DDBJ whole genome shotgun (WGS) entry which is preliminary data.</text>
</comment>
<feature type="coiled-coil region" evidence="1">
    <location>
        <begin position="494"/>
        <end position="541"/>
    </location>
</feature>
<reference evidence="4 5" key="1">
    <citation type="journal article" date="2013" name="Int. J. Syst. Evol. Microbiol.">
        <title>Comamonas guangdongensis sp. nov., isolated from subterranean forest sediment, and emended description of the genus Comamonas.</title>
        <authorList>
            <person name="Zhang J."/>
            <person name="Wang Y."/>
            <person name="Zhou S."/>
            <person name="Wu C."/>
            <person name="He J."/>
            <person name="Li F."/>
        </authorList>
    </citation>
    <scope>NUCLEOTIDE SEQUENCE [LARGE SCALE GENOMIC DNA]</scope>
    <source>
        <strain evidence="4 5">CCTCC AB2011133</strain>
    </source>
</reference>
<gene>
    <name evidence="4" type="ORF">AB6724_07410</name>
</gene>
<proteinExistence type="predicted"/>
<feature type="coiled-coil region" evidence="1">
    <location>
        <begin position="570"/>
        <end position="597"/>
    </location>
</feature>
<evidence type="ECO:0000259" key="3">
    <source>
        <dbReference type="Pfam" id="PF13476"/>
    </source>
</evidence>
<evidence type="ECO:0000313" key="4">
    <source>
        <dbReference type="EMBL" id="MEX8192665.1"/>
    </source>
</evidence>
<dbReference type="SUPFAM" id="SSF52540">
    <property type="entry name" value="P-loop containing nucleoside triphosphate hydrolases"/>
    <property type="match status" value="1"/>
</dbReference>
<feature type="coiled-coil region" evidence="1">
    <location>
        <begin position="331"/>
        <end position="427"/>
    </location>
</feature>
<dbReference type="Pfam" id="PF13476">
    <property type="entry name" value="AAA_23"/>
    <property type="match status" value="1"/>
</dbReference>